<accession>A0ABS0ARQ9</accession>
<keyword evidence="1" id="KW-0812">Transmembrane</keyword>
<proteinExistence type="predicted"/>
<protein>
    <recommendedName>
        <fullName evidence="4">Pilus assembly protein</fullName>
    </recommendedName>
</protein>
<evidence type="ECO:0000313" key="2">
    <source>
        <dbReference type="EMBL" id="MBF5056287.1"/>
    </source>
</evidence>
<sequence>MSAARQQGQSMAGFLVASMFILVPTFIALSFLAKTGDMKFRAQEASRYSAWEKTVWDDNSITKGDQELGWEVRNRVFARAESLIDSQHDKTDQENQPLDTMAYTTYGEGGGREVMLADLGESNSGVQVSTSAVAAGGILGRLNGMAADALKLQDDGYRQASVEVALLKPDSDFLPVEPLSLKTRYVLLDDAWNAGSPQMARESIRRMVPTSLLDNGVIRTVQDIVGFVFDDLDSDNFELGKVDVGVAPCQRLAPYERGNTDAPDAC</sequence>
<evidence type="ECO:0000313" key="3">
    <source>
        <dbReference type="Proteomes" id="UP000662703"/>
    </source>
</evidence>
<reference evidence="2 3" key="1">
    <citation type="submission" date="2012-09" db="EMBL/GenBank/DDBJ databases">
        <title>Genome Sequence of alkane-degrading Bacterium Alcanivorax sp. 521-1.</title>
        <authorList>
            <person name="Lai Q."/>
            <person name="Shao Z."/>
        </authorList>
    </citation>
    <scope>NUCLEOTIDE SEQUENCE [LARGE SCALE GENOMIC DNA]</scope>
    <source>
        <strain evidence="2 3">521-1</strain>
    </source>
</reference>
<organism evidence="2 3">
    <name type="scientific">Alloalcanivorax profundimaris</name>
    <dbReference type="NCBI Taxonomy" id="2735259"/>
    <lineage>
        <taxon>Bacteria</taxon>
        <taxon>Pseudomonadati</taxon>
        <taxon>Pseudomonadota</taxon>
        <taxon>Gammaproteobacteria</taxon>
        <taxon>Oceanospirillales</taxon>
        <taxon>Alcanivoracaceae</taxon>
        <taxon>Alloalcanivorax</taxon>
    </lineage>
</organism>
<evidence type="ECO:0000256" key="1">
    <source>
        <dbReference type="SAM" id="Phobius"/>
    </source>
</evidence>
<dbReference type="RefSeq" id="WP_194864814.1">
    <property type="nucleotide sequence ID" value="NZ_ARXX01000020.1"/>
</dbReference>
<dbReference type="Proteomes" id="UP000662703">
    <property type="component" value="Unassembled WGS sequence"/>
</dbReference>
<feature type="transmembrane region" description="Helical" evidence="1">
    <location>
        <begin position="12"/>
        <end position="33"/>
    </location>
</feature>
<keyword evidence="1" id="KW-1133">Transmembrane helix</keyword>
<dbReference type="EMBL" id="ARXX01000020">
    <property type="protein sequence ID" value="MBF5056287.1"/>
    <property type="molecule type" value="Genomic_DNA"/>
</dbReference>
<gene>
    <name evidence="2" type="ORF">Y5W_01581</name>
</gene>
<evidence type="ECO:0008006" key="4">
    <source>
        <dbReference type="Google" id="ProtNLM"/>
    </source>
</evidence>
<name>A0ABS0ARQ9_9GAMM</name>
<keyword evidence="1" id="KW-0472">Membrane</keyword>
<comment type="caution">
    <text evidence="2">The sequence shown here is derived from an EMBL/GenBank/DDBJ whole genome shotgun (WGS) entry which is preliminary data.</text>
</comment>
<keyword evidence="3" id="KW-1185">Reference proteome</keyword>